<proteinExistence type="predicted"/>
<evidence type="ECO:0000313" key="2">
    <source>
        <dbReference type="EMBL" id="RMX70116.1"/>
    </source>
</evidence>
<dbReference type="AlphaFoldDB" id="A0A3M6VVU6"/>
<evidence type="ECO:0000256" key="1">
    <source>
        <dbReference type="SAM" id="MobiDB-lite"/>
    </source>
</evidence>
<name>A0A3M6VVU6_9STRA</name>
<dbReference type="Proteomes" id="UP000282087">
    <property type="component" value="Unassembled WGS sequence"/>
</dbReference>
<dbReference type="EMBL" id="QLLG01000006">
    <property type="protein sequence ID" value="RMX70116.1"/>
    <property type="molecule type" value="Genomic_DNA"/>
</dbReference>
<reference evidence="2 3" key="1">
    <citation type="submission" date="2018-06" db="EMBL/GenBank/DDBJ databases">
        <title>Comparative genomics of downy mildews reveals potential adaptations to biotrophy.</title>
        <authorList>
            <person name="Fletcher K."/>
            <person name="Klosterman S.J."/>
            <person name="Derevnina L."/>
            <person name="Martin F."/>
            <person name="Koike S."/>
            <person name="Reyes Chin-Wo S."/>
            <person name="Mou B."/>
            <person name="Michelmore R."/>
        </authorList>
    </citation>
    <scope>NUCLEOTIDE SEQUENCE [LARGE SCALE GENOMIC DNA]</scope>
    <source>
        <strain evidence="2 3">R14</strain>
    </source>
</reference>
<gene>
    <name evidence="2" type="ORF">DD238_000296</name>
</gene>
<organism evidence="2 3">
    <name type="scientific">Peronospora effusa</name>
    <dbReference type="NCBI Taxonomy" id="542832"/>
    <lineage>
        <taxon>Eukaryota</taxon>
        <taxon>Sar</taxon>
        <taxon>Stramenopiles</taxon>
        <taxon>Oomycota</taxon>
        <taxon>Peronosporomycetes</taxon>
        <taxon>Peronosporales</taxon>
        <taxon>Peronosporaceae</taxon>
        <taxon>Peronospora</taxon>
    </lineage>
</organism>
<keyword evidence="3" id="KW-1185">Reference proteome</keyword>
<feature type="region of interest" description="Disordered" evidence="1">
    <location>
        <begin position="1"/>
        <end position="30"/>
    </location>
</feature>
<sequence length="60" mass="6902">MEQEENIEEKKAAKEKRKLDKADEKQEAHLAATSARFVWTDGATMELLNMIKETKDNHGN</sequence>
<accession>A0A3M6VVU6</accession>
<protein>
    <submittedName>
        <fullName evidence="2">Uncharacterized protein</fullName>
    </submittedName>
</protein>
<feature type="compositionally biased region" description="Basic and acidic residues" evidence="1">
    <location>
        <begin position="8"/>
        <end position="28"/>
    </location>
</feature>
<evidence type="ECO:0000313" key="3">
    <source>
        <dbReference type="Proteomes" id="UP000282087"/>
    </source>
</evidence>
<comment type="caution">
    <text evidence="2">The sequence shown here is derived from an EMBL/GenBank/DDBJ whole genome shotgun (WGS) entry which is preliminary data.</text>
</comment>